<dbReference type="AlphaFoldDB" id="A0A560LZG5"/>
<protein>
    <recommendedName>
        <fullName evidence="3">DUF1330 domain-containing protein</fullName>
    </recommendedName>
</protein>
<reference evidence="1 2" key="1">
    <citation type="submission" date="2019-06" db="EMBL/GenBank/DDBJ databases">
        <title>Genomic Encyclopedia of Type Strains, Phase IV (KMG-V): Genome sequencing to study the core and pangenomes of soil and plant-associated prokaryotes.</title>
        <authorList>
            <person name="Whitman W."/>
        </authorList>
    </citation>
    <scope>NUCLEOTIDE SEQUENCE [LARGE SCALE GENOMIC DNA]</scope>
    <source>
        <strain evidence="1 2">BR 10355</strain>
    </source>
</reference>
<dbReference type="InterPro" id="IPR011008">
    <property type="entry name" value="Dimeric_a/b-barrel"/>
</dbReference>
<dbReference type="EMBL" id="VITY01000004">
    <property type="protein sequence ID" value="TWC00824.1"/>
    <property type="molecule type" value="Genomic_DNA"/>
</dbReference>
<evidence type="ECO:0000313" key="1">
    <source>
        <dbReference type="EMBL" id="TWC00824.1"/>
    </source>
</evidence>
<dbReference type="Gene3D" id="3.30.70.100">
    <property type="match status" value="1"/>
</dbReference>
<comment type="caution">
    <text evidence="1">The sequence shown here is derived from an EMBL/GenBank/DDBJ whole genome shotgun (WGS) entry which is preliminary data.</text>
</comment>
<sequence>MPSEPDGPTDMDTACYLEPTWNAGRDFAQREIRGELVMLNLLRFRETADYSQNPELAPPQPISGAEAYDRYVAHTLPHLQKSGGDILFMGDGGSFLIGPEAERWDRAMLIRQKSRGAFLAFAVAEAYLAGIGHRTAALADSRLLPLVELPR</sequence>
<evidence type="ECO:0000313" key="2">
    <source>
        <dbReference type="Proteomes" id="UP000321304"/>
    </source>
</evidence>
<dbReference type="PANTHER" id="PTHR40257:SF1">
    <property type="entry name" value="DUF1330 DOMAIN-CONTAINING PROTEIN"/>
    <property type="match status" value="1"/>
</dbReference>
<name>A0A560LZG5_9BRAD</name>
<organism evidence="1 2">
    <name type="scientific">Bradyrhizobium macuxiense</name>
    <dbReference type="NCBI Taxonomy" id="1755647"/>
    <lineage>
        <taxon>Bacteria</taxon>
        <taxon>Pseudomonadati</taxon>
        <taxon>Pseudomonadota</taxon>
        <taxon>Alphaproteobacteria</taxon>
        <taxon>Hyphomicrobiales</taxon>
        <taxon>Nitrobacteraceae</taxon>
        <taxon>Bradyrhizobium</taxon>
    </lineage>
</organism>
<gene>
    <name evidence="1" type="ORF">FBZ93_10496</name>
</gene>
<dbReference type="Proteomes" id="UP000321304">
    <property type="component" value="Unassembled WGS sequence"/>
</dbReference>
<dbReference type="PANTHER" id="PTHR40257">
    <property type="match status" value="1"/>
</dbReference>
<accession>A0A560LZG5</accession>
<dbReference type="RefSeq" id="WP_246667452.1">
    <property type="nucleotide sequence ID" value="NZ_VITY01000004.1"/>
</dbReference>
<keyword evidence="2" id="KW-1185">Reference proteome</keyword>
<proteinExistence type="predicted"/>
<evidence type="ECO:0008006" key="3">
    <source>
        <dbReference type="Google" id="ProtNLM"/>
    </source>
</evidence>
<dbReference type="SUPFAM" id="SSF54909">
    <property type="entry name" value="Dimeric alpha+beta barrel"/>
    <property type="match status" value="1"/>
</dbReference>